<evidence type="ECO:0000313" key="3">
    <source>
        <dbReference type="EMBL" id="EDY20035.1"/>
    </source>
</evidence>
<protein>
    <recommendedName>
        <fullName evidence="2">DUF4412 domain-containing protein</fullName>
    </recommendedName>
</protein>
<dbReference type="STRING" id="497964.CfE428DRAFT_2624"/>
<name>B4D123_9BACT</name>
<dbReference type="Pfam" id="PF14371">
    <property type="entry name" value="DUF4412"/>
    <property type="match status" value="1"/>
</dbReference>
<dbReference type="RefSeq" id="WP_006979949.1">
    <property type="nucleotide sequence ID" value="NZ_ABVL01000006.1"/>
</dbReference>
<evidence type="ECO:0000256" key="1">
    <source>
        <dbReference type="SAM" id="SignalP"/>
    </source>
</evidence>
<feature type="signal peptide" evidence="1">
    <location>
        <begin position="1"/>
        <end position="20"/>
    </location>
</feature>
<gene>
    <name evidence="3" type="ORF">CfE428DRAFT_2624</name>
</gene>
<reference evidence="3 4" key="1">
    <citation type="journal article" date="2011" name="J. Bacteriol.">
        <title>Genome sequence of Chthoniobacter flavus Ellin428, an aerobic heterotrophic soil bacterium.</title>
        <authorList>
            <person name="Kant R."/>
            <person name="van Passel M.W."/>
            <person name="Palva A."/>
            <person name="Lucas S."/>
            <person name="Lapidus A."/>
            <person name="Glavina Del Rio T."/>
            <person name="Dalin E."/>
            <person name="Tice H."/>
            <person name="Bruce D."/>
            <person name="Goodwin L."/>
            <person name="Pitluck S."/>
            <person name="Larimer F.W."/>
            <person name="Land M.L."/>
            <person name="Hauser L."/>
            <person name="Sangwan P."/>
            <person name="de Vos W.M."/>
            <person name="Janssen P.H."/>
            <person name="Smidt H."/>
        </authorList>
    </citation>
    <scope>NUCLEOTIDE SEQUENCE [LARGE SCALE GENOMIC DNA]</scope>
    <source>
        <strain evidence="3 4">Ellin428</strain>
    </source>
</reference>
<keyword evidence="1" id="KW-0732">Signal</keyword>
<dbReference type="InParanoid" id="B4D123"/>
<evidence type="ECO:0000259" key="2">
    <source>
        <dbReference type="Pfam" id="PF14371"/>
    </source>
</evidence>
<accession>B4D123</accession>
<dbReference type="Proteomes" id="UP000005824">
    <property type="component" value="Unassembled WGS sequence"/>
</dbReference>
<dbReference type="eggNOG" id="ENOG50344D3">
    <property type="taxonomic scope" value="Bacteria"/>
</dbReference>
<sequence precursor="true">MKTFFLGVAASLAVTVCLHADLVVVQKVEGGGQNSTQTIKIKGNKARADLSPSASTITNGATGEMITLMHSGRTYLKVTAEQTKKMMEELQKFRAGTEPAKLQDSGKKEKIDAYDCEIFTAGAGALTATYWIAKDFPNYQSVLTQLDQFQAGTISAMGKGLMPEIKDMPGMPMKTEIVLNGKKVTTTIISAKEENVDPKSFDIPAGYKEISSPELNFQPK</sequence>
<organism evidence="3 4">
    <name type="scientific">Chthoniobacter flavus Ellin428</name>
    <dbReference type="NCBI Taxonomy" id="497964"/>
    <lineage>
        <taxon>Bacteria</taxon>
        <taxon>Pseudomonadati</taxon>
        <taxon>Verrucomicrobiota</taxon>
        <taxon>Spartobacteria</taxon>
        <taxon>Chthoniobacterales</taxon>
        <taxon>Chthoniobacteraceae</taxon>
        <taxon>Chthoniobacter</taxon>
    </lineage>
</organism>
<dbReference type="EMBL" id="ABVL01000006">
    <property type="protein sequence ID" value="EDY20035.1"/>
    <property type="molecule type" value="Genomic_DNA"/>
</dbReference>
<comment type="caution">
    <text evidence="3">The sequence shown here is derived from an EMBL/GenBank/DDBJ whole genome shotgun (WGS) entry which is preliminary data.</text>
</comment>
<dbReference type="InterPro" id="IPR025524">
    <property type="entry name" value="DUF4412"/>
</dbReference>
<feature type="chain" id="PRO_5002802301" description="DUF4412 domain-containing protein" evidence="1">
    <location>
        <begin position="21"/>
        <end position="220"/>
    </location>
</feature>
<feature type="domain" description="DUF4412" evidence="2">
    <location>
        <begin position="36"/>
        <end position="207"/>
    </location>
</feature>
<proteinExistence type="predicted"/>
<evidence type="ECO:0000313" key="4">
    <source>
        <dbReference type="Proteomes" id="UP000005824"/>
    </source>
</evidence>
<dbReference type="AlphaFoldDB" id="B4D123"/>
<keyword evidence="4" id="KW-1185">Reference proteome</keyword>